<evidence type="ECO:0000259" key="3">
    <source>
        <dbReference type="Pfam" id="PF07584"/>
    </source>
</evidence>
<name>A0ABS5E5M2_9PROT</name>
<keyword evidence="6" id="KW-1185">Reference proteome</keyword>
<keyword evidence="2" id="KW-0812">Transmembrane</keyword>
<evidence type="ECO:0000313" key="6">
    <source>
        <dbReference type="Proteomes" id="UP000677812"/>
    </source>
</evidence>
<dbReference type="EMBL" id="JAGRQH010000002">
    <property type="protein sequence ID" value="MBR0559161.1"/>
    <property type="molecule type" value="Genomic_DNA"/>
</dbReference>
<evidence type="ECO:0000256" key="2">
    <source>
        <dbReference type="SAM" id="Phobius"/>
    </source>
</evidence>
<feature type="domain" description="Aerotolerance regulator N-terminal" evidence="3">
    <location>
        <begin position="1"/>
        <end position="75"/>
    </location>
</feature>
<gene>
    <name evidence="5" type="ORF">KB213_03700</name>
</gene>
<evidence type="ECO:0000259" key="4">
    <source>
        <dbReference type="Pfam" id="PF13709"/>
    </source>
</evidence>
<dbReference type="InterPro" id="IPR011933">
    <property type="entry name" value="Double_TM_dom"/>
</dbReference>
<proteinExistence type="predicted"/>
<feature type="transmembrane region" description="Helical" evidence="2">
    <location>
        <begin position="610"/>
        <end position="631"/>
    </location>
</feature>
<evidence type="ECO:0000256" key="1">
    <source>
        <dbReference type="SAM" id="MobiDB-lite"/>
    </source>
</evidence>
<protein>
    <submittedName>
        <fullName evidence="5">DUF4159 domain-containing protein</fullName>
    </submittedName>
</protein>
<evidence type="ECO:0000313" key="5">
    <source>
        <dbReference type="EMBL" id="MBR0559161.1"/>
    </source>
</evidence>
<dbReference type="PANTHER" id="PTHR37464">
    <property type="entry name" value="BLL2463 PROTEIN"/>
    <property type="match status" value="1"/>
</dbReference>
<keyword evidence="2" id="KW-1133">Transmembrane helix</keyword>
<reference evidence="5 6" key="1">
    <citation type="submission" date="2021-04" db="EMBL/GenBank/DDBJ databases">
        <title>The complete genome sequence of Neokomagataea sp. TBRC 2177.</title>
        <authorList>
            <person name="Charoenyingcharoen P."/>
            <person name="Yukphan P."/>
        </authorList>
    </citation>
    <scope>NUCLEOTIDE SEQUENCE [LARGE SCALE GENOMIC DNA]</scope>
    <source>
        <strain evidence="5 6">TBRC 2177</strain>
    </source>
</reference>
<feature type="domain" description="DUF4159" evidence="4">
    <location>
        <begin position="676"/>
        <end position="883"/>
    </location>
</feature>
<dbReference type="Proteomes" id="UP000677812">
    <property type="component" value="Unassembled WGS sequence"/>
</dbReference>
<dbReference type="InterPro" id="IPR029062">
    <property type="entry name" value="Class_I_gatase-like"/>
</dbReference>
<dbReference type="SUPFAM" id="SSF52317">
    <property type="entry name" value="Class I glutamine amidotransferase-like"/>
    <property type="match status" value="1"/>
</dbReference>
<keyword evidence="2" id="KW-0472">Membrane</keyword>
<dbReference type="Pfam" id="PF07584">
    <property type="entry name" value="BatA"/>
    <property type="match status" value="1"/>
</dbReference>
<dbReference type="InterPro" id="IPR024163">
    <property type="entry name" value="Aerotolerance_reg_N"/>
</dbReference>
<sequence length="921" mass="98479">MIFLAPALLLGLVALPALWWLIRATPPAPRTQRFPSLIILERLTPNHQDAARSPLWLFLLRLCAVALIIFGLARPILPGHPPLQNAQDLTIILDDGWTSTPHWAARITAAEAAGNAALLHHHRVTLLRSAPTADGFLPQPFHPDSPQEWSDMLHHLQPQPWPIDRAALITRLPAHPHPTESLLLISDGIATPQDHALLGSIAPYATQADLRWPLCDIALLSVQRTTDHTQHASILQPATCAQRIFTLHALTEQGGTLAKFMLPSQTSTALSLAPALRHQLDRFTLDGDDGLAGQYHLGDTGHRRPVGVLPTPGDATPLTGSAFFLNQALDTIAERHSVPSTALPTTPLSVLIATDGALSGDSTREHVLAWVKQGGTLIRFAGPGLAAQASTSSPNTEPNTAQPIDPLIAVPLMNGLRQLGGPMSWGKPQTLAAFAPNSPFYGLPIPTDVTITKQVLAQPTPDLSSHVWAALKDGTPLVTEQNYGNGEIILFHVTASPDWSNLPLSGLFPSMLERLIARSAGIAQTDTGTLPLWRAFDAFGTLIAPPPAAQPLTIATLSTTSVTVHHPAGLYGPIHGTHALNLGDNAPTLSAAPLFGTPITPHGLQTHTPLAPFAFIAGLGVLIIDMLLSLYRRGLLRRRATLLALTFTLSAASHPLAQADDDTTATNAPAGALETHLAYIETGNPDIDNVSRMGLQGLSDYTSTRSSALLGGPIGVQPGRDDLAFYPLLYWPITTDIQADPTRTKALNNFMEHGGILLIDELGAGTDIDPGHKNAIRDALKRATDGLMVPPLAKLNDQHVLSHTFYLMHGSYPGRIAGQSVYVAQTGDEANDGVSPVIIGNAGWAYAWAIDNTGNHPYATIPGGDDQRTIAYRFGLNMIVYALTGNYKSDQAHYPEMLRRLGQSDTSTNNPSDDTDGDDTP</sequence>
<dbReference type="NCBIfam" id="TIGR02226">
    <property type="entry name" value="two_anch"/>
    <property type="match status" value="1"/>
</dbReference>
<dbReference type="Pfam" id="PF13709">
    <property type="entry name" value="DUF4159"/>
    <property type="match status" value="1"/>
</dbReference>
<dbReference type="PANTHER" id="PTHR37464:SF1">
    <property type="entry name" value="BLL2463 PROTEIN"/>
    <property type="match status" value="1"/>
</dbReference>
<dbReference type="RefSeq" id="WP_211680711.1">
    <property type="nucleotide sequence ID" value="NZ_JAGRQH010000002.1"/>
</dbReference>
<comment type="caution">
    <text evidence="5">The sequence shown here is derived from an EMBL/GenBank/DDBJ whole genome shotgun (WGS) entry which is preliminary data.</text>
</comment>
<dbReference type="InterPro" id="IPR025297">
    <property type="entry name" value="DUF4159"/>
</dbReference>
<accession>A0ABS5E5M2</accession>
<organism evidence="5 6">
    <name type="scientific">Neokomagataea anthophila</name>
    <dbReference type="NCBI Taxonomy" id="2826925"/>
    <lineage>
        <taxon>Bacteria</taxon>
        <taxon>Pseudomonadati</taxon>
        <taxon>Pseudomonadota</taxon>
        <taxon>Alphaproteobacteria</taxon>
        <taxon>Acetobacterales</taxon>
        <taxon>Acetobacteraceae</taxon>
        <taxon>Neokomagataea</taxon>
    </lineage>
</organism>
<feature type="region of interest" description="Disordered" evidence="1">
    <location>
        <begin position="900"/>
        <end position="921"/>
    </location>
</feature>
<dbReference type="Gene3D" id="3.40.50.12140">
    <property type="entry name" value="Domain of unknown function DUF4159"/>
    <property type="match status" value="1"/>
</dbReference>